<reference evidence="1 2" key="1">
    <citation type="submission" date="2019-04" db="EMBL/GenBank/DDBJ databases">
        <title>An improved genome assembly and genetic linkage map for asparagus bean, Vigna unguiculata ssp. sesquipedialis.</title>
        <authorList>
            <person name="Xia Q."/>
            <person name="Zhang R."/>
            <person name="Dong Y."/>
        </authorList>
    </citation>
    <scope>NUCLEOTIDE SEQUENCE [LARGE SCALE GENOMIC DNA]</scope>
    <source>
        <tissue evidence="1">Leaf</tissue>
    </source>
</reference>
<dbReference type="Proteomes" id="UP000501690">
    <property type="component" value="Linkage Group LG6"/>
</dbReference>
<gene>
    <name evidence="1" type="ORF">DEO72_LG6g1522</name>
</gene>
<dbReference type="AlphaFoldDB" id="A0A4D6M678"/>
<evidence type="ECO:0000313" key="2">
    <source>
        <dbReference type="Proteomes" id="UP000501690"/>
    </source>
</evidence>
<name>A0A4D6M678_VIGUN</name>
<accession>A0A4D6M678</accession>
<proteinExistence type="predicted"/>
<protein>
    <submittedName>
        <fullName evidence="1">Uncharacterized protein</fullName>
    </submittedName>
</protein>
<evidence type="ECO:0000313" key="1">
    <source>
        <dbReference type="EMBL" id="QCD96812.1"/>
    </source>
</evidence>
<sequence length="119" mass="13787">MPKLPPHGILMVHSSRKGKRAKSNVIEEDKEKEVFTESIPVAKDVPPVDWEERAYIEDLDDFKPEVSKSSNLSLTIIEQKVGGYCYCMDMIQSQEKFLTQMLKRLVLKRPTFCVDKHMM</sequence>
<dbReference type="EMBL" id="CP039350">
    <property type="protein sequence ID" value="QCD96812.1"/>
    <property type="molecule type" value="Genomic_DNA"/>
</dbReference>
<keyword evidence="2" id="KW-1185">Reference proteome</keyword>
<organism evidence="1 2">
    <name type="scientific">Vigna unguiculata</name>
    <name type="common">Cowpea</name>
    <dbReference type="NCBI Taxonomy" id="3917"/>
    <lineage>
        <taxon>Eukaryota</taxon>
        <taxon>Viridiplantae</taxon>
        <taxon>Streptophyta</taxon>
        <taxon>Embryophyta</taxon>
        <taxon>Tracheophyta</taxon>
        <taxon>Spermatophyta</taxon>
        <taxon>Magnoliopsida</taxon>
        <taxon>eudicotyledons</taxon>
        <taxon>Gunneridae</taxon>
        <taxon>Pentapetalae</taxon>
        <taxon>rosids</taxon>
        <taxon>fabids</taxon>
        <taxon>Fabales</taxon>
        <taxon>Fabaceae</taxon>
        <taxon>Papilionoideae</taxon>
        <taxon>50 kb inversion clade</taxon>
        <taxon>NPAAA clade</taxon>
        <taxon>indigoferoid/millettioid clade</taxon>
        <taxon>Phaseoleae</taxon>
        <taxon>Vigna</taxon>
    </lineage>
</organism>